<protein>
    <submittedName>
        <fullName evidence="2">Uncharacterized protein</fullName>
    </submittedName>
</protein>
<dbReference type="KEGG" id="pspw:BJG93_16505"/>
<dbReference type="KEGG" id="pspw:BJG93_028090"/>
<proteinExistence type="predicted"/>
<geneLocation type="plasmid" evidence="3 4">
    <name>pl2WSM5005</name>
</geneLocation>
<dbReference type="OrthoDB" id="9112991at2"/>
<organism evidence="2">
    <name type="scientific">Paraburkholderia sprentiae WSM5005</name>
    <dbReference type="NCBI Taxonomy" id="754502"/>
    <lineage>
        <taxon>Bacteria</taxon>
        <taxon>Pseudomonadati</taxon>
        <taxon>Pseudomonadota</taxon>
        <taxon>Betaproteobacteria</taxon>
        <taxon>Burkholderiales</taxon>
        <taxon>Burkholderiaceae</taxon>
        <taxon>Paraburkholderia</taxon>
    </lineage>
</organism>
<dbReference type="EMBL" id="CP017562">
    <property type="protein sequence ID" value="APA89095.1"/>
    <property type="molecule type" value="Genomic_DNA"/>
</dbReference>
<evidence type="ECO:0000313" key="4">
    <source>
        <dbReference type="Proteomes" id="UP000179860"/>
    </source>
</evidence>
<dbReference type="EMBL" id="CP017562">
    <property type="protein sequence ID" value="APA87153.1"/>
    <property type="molecule type" value="Genomic_DNA"/>
</dbReference>
<gene>
    <name evidence="3" type="ORF">BJG93_028090</name>
    <name evidence="1" type="ORF">BJG93_16505</name>
    <name evidence="2" type="ORF">BJG93_28090</name>
</gene>
<evidence type="ECO:0000313" key="3">
    <source>
        <dbReference type="EMBL" id="QXE07388.1"/>
    </source>
</evidence>
<dbReference type="EMBL" id="CP017565">
    <property type="protein sequence ID" value="QXE07388.1"/>
    <property type="molecule type" value="Genomic_DNA"/>
</dbReference>
<accession>A0A1I9YSB6</accession>
<dbReference type="Proteomes" id="UP000179860">
    <property type="component" value="Chromosome 2"/>
</dbReference>
<name>A0A1I9YSB6_9BURK</name>
<keyword evidence="4" id="KW-1185">Reference proteome</keyword>
<evidence type="ECO:0000313" key="2">
    <source>
        <dbReference type="EMBL" id="APA89095.1"/>
    </source>
</evidence>
<sequence>MSYLTQIKAQADGVRYACVHLKTRMMVRREAMPNHTLDVEIGRLVSWPILEFMLQTTVRHAAMQMAARRCLLESRMRHIGVLGEQHTLIGPLGLSGPDRWPAGPFLVQPEAYQLSSARQGVHHFEP</sequence>
<reference evidence="1 4" key="2">
    <citation type="submission" date="2021-06" db="EMBL/GenBank/DDBJ databases">
        <authorList>
            <person name="Rogers T.H."/>
            <person name="Ramsay J.P."/>
            <person name="Wang P."/>
            <person name="Terpolilli J."/>
        </authorList>
    </citation>
    <scope>NUCLEOTIDE SEQUENCE</scope>
    <source>
        <strain evidence="1 4">WSM5005</strain>
        <plasmid evidence="3 4">pl2WSM5005</plasmid>
    </source>
</reference>
<keyword evidence="3" id="KW-0614">Plasmid</keyword>
<reference evidence="2 4" key="1">
    <citation type="submission" date="2016-09" db="EMBL/GenBank/DDBJ databases">
        <title>The Complete Genome of Burkholderia sprentiae wsm5005.</title>
        <authorList>
            <person name="De Meyer S."/>
            <person name="Wang P."/>
            <person name="Terpolilli J."/>
        </authorList>
    </citation>
    <scope>NUCLEOTIDE SEQUENCE [LARGE SCALE GENOMIC DNA]</scope>
    <source>
        <strain evidence="2 4">WSM5005</strain>
        <plasmid evidence="3 4">pl2WSM5005</plasmid>
    </source>
</reference>
<evidence type="ECO:0000313" key="1">
    <source>
        <dbReference type="EMBL" id="APA87153.1"/>
    </source>
</evidence>
<dbReference type="AlphaFoldDB" id="A0A1I9YSB6"/>
<dbReference type="RefSeq" id="WP_027193775.1">
    <property type="nucleotide sequence ID" value="NZ_CP017562.2"/>
</dbReference>
<dbReference type="Proteomes" id="UP000179860">
    <property type="component" value="Plasmid pl2WSM5005"/>
</dbReference>